<dbReference type="Gene3D" id="2.60.40.10">
    <property type="entry name" value="Immunoglobulins"/>
    <property type="match status" value="1"/>
</dbReference>
<dbReference type="RefSeq" id="WP_380021538.1">
    <property type="nucleotide sequence ID" value="NZ_JBHSHD010000010.1"/>
</dbReference>
<protein>
    <submittedName>
        <fullName evidence="2">Uncharacterized protein</fullName>
    </submittedName>
</protein>
<accession>A0ABV9QV89</accession>
<reference evidence="3" key="1">
    <citation type="journal article" date="2019" name="Int. J. Syst. Evol. Microbiol.">
        <title>The Global Catalogue of Microorganisms (GCM) 10K type strain sequencing project: providing services to taxonomists for standard genome sequencing and annotation.</title>
        <authorList>
            <consortium name="The Broad Institute Genomics Platform"/>
            <consortium name="The Broad Institute Genome Sequencing Center for Infectious Disease"/>
            <person name="Wu L."/>
            <person name="Ma J."/>
        </authorList>
    </citation>
    <scope>NUCLEOTIDE SEQUENCE [LARGE SCALE GENOMIC DNA]</scope>
    <source>
        <strain evidence="3">CCUG 30340</strain>
    </source>
</reference>
<feature type="chain" id="PRO_5046556741" evidence="1">
    <location>
        <begin position="24"/>
        <end position="1298"/>
    </location>
</feature>
<dbReference type="PROSITE" id="PS51257">
    <property type="entry name" value="PROKAR_LIPOPROTEIN"/>
    <property type="match status" value="1"/>
</dbReference>
<evidence type="ECO:0000313" key="3">
    <source>
        <dbReference type="Proteomes" id="UP001595886"/>
    </source>
</evidence>
<name>A0ABV9QV89_9GAMM</name>
<proteinExistence type="predicted"/>
<dbReference type="EMBL" id="JBHSHD010000010">
    <property type="protein sequence ID" value="MFC4821253.1"/>
    <property type="molecule type" value="Genomic_DNA"/>
</dbReference>
<comment type="caution">
    <text evidence="2">The sequence shown here is derived from an EMBL/GenBank/DDBJ whole genome shotgun (WGS) entry which is preliminary data.</text>
</comment>
<feature type="signal peptide" evidence="1">
    <location>
        <begin position="1"/>
        <end position="23"/>
    </location>
</feature>
<keyword evidence="1" id="KW-0732">Signal</keyword>
<gene>
    <name evidence="2" type="ORF">ACFO6Q_13025</name>
</gene>
<keyword evidence="3" id="KW-1185">Reference proteome</keyword>
<sequence length="1298" mass="130118">MILRFLRPLALASLAGTSLSAGAACVTTSISPDTALPAAAVGAPYSQTVTASGIGPLPYDFAITSGASSGLGLDLDAVDGTTANLTGTPTRAGRHLFTVTATDTNGCSGGRTYALDVGAGSQTIAFTSSAPSDARFGDTPYNVSAAATSGLAVSFSIDASATAVCAIGGSIVTFGGVGTCVINADQAGDADWNAAPRVQQSFAVGKATQSITFTTTAPTTAVVGGAPYDVAATASSGRIVTFSIDTSAAAVCSIAGSSVSFHSAGTCVINADQAGDANYEPAPQVQQSFAVGRASQTITFTSTAPTAAIVDGAPYAVAATASSGLAVAFSIDAGAASVCSIAGSSVSFHGAGTCVINADQAGDTEWNAAPRVQQSFAVGRGAQTITFSTAAPTTAVVDGPTYAVAATSSSGLAVSFAIDPAAAAVCSIAGATISFHGAGSCVVNADQAGDANYQPAPRAQQSFAVGPGSQSIDFTSTAPANAVVAGAPYTPSASASSGLPVTLTIDAASASVCSIAAGAVSFQHAGTCTIDANQAGDANYQPAPQAQQSFAVGKGNQTVSFTSTAPTDAVVAGATYTPSAVSSAGLPVALTIDASAASVCSISGGVVSFHGAGTCTIDANQAGDADWNAAPQMQQSFAVGKGSQTISFTSTAPTDAHVGGTYTVAATATSGLPVAFSIDPAASGVCSIAGDTVSFVGGGTCVIDADQAGDANWNAAARVQQSFTVSTCVTLAVGQVVLDVMPGGANFCVDNAEGANAEFTYLPINIAASGEVSLGVTGTGIVAVAGPPTPIAPTGASPLAPLQEPAEPLEVDYHAVETPAFPPEHVVDAASLIPPYHLNAGPLTVGQLIDLNAAVGGCSVAPDVRKARVEAITTPQTPGQQVLYAVQEVVETTPGAGDWHPPVPGGYGTPAFQAIIDAFVQAPPGSTASGGGLLGGQLKTGMMNTFTGLFGDLTDVDNNGGVIVFFTPKLNELSPPASSALQVGLFQPRDLFSAASCPSSNEAEILYLMVPDPTGVVNSNVRTVSFAYGNAGPTLVHHFEHLFNAARRIYFNSAPTLEEPWLDEALAWSAQELAFFNASVGLVPRSNLVVTNLTTGPNASVRVAAFNTYENPMYGAMRTYFLQLGGSNGNKRLGPLRRQAFTSGLHDATAQNFAHTYMFLRYAIDRKNTGDAALFNALVNTTQAGVANLQAVFGADPNEWMRDFLIAAYADDAVAGVDARYTLPSWNIRSLYSALNGSYPLATDPLSNAVPLTFALSPGGGTRYVRFGVAPGQSASLTLTEGGVSPTSAITTALVRTK</sequence>
<dbReference type="InterPro" id="IPR013783">
    <property type="entry name" value="Ig-like_fold"/>
</dbReference>
<evidence type="ECO:0000313" key="2">
    <source>
        <dbReference type="EMBL" id="MFC4821253.1"/>
    </source>
</evidence>
<dbReference type="Proteomes" id="UP001595886">
    <property type="component" value="Unassembled WGS sequence"/>
</dbReference>
<organism evidence="2 3">
    <name type="scientific">Dokdonella ginsengisoli</name>
    <dbReference type="NCBI Taxonomy" id="363846"/>
    <lineage>
        <taxon>Bacteria</taxon>
        <taxon>Pseudomonadati</taxon>
        <taxon>Pseudomonadota</taxon>
        <taxon>Gammaproteobacteria</taxon>
        <taxon>Lysobacterales</taxon>
        <taxon>Rhodanobacteraceae</taxon>
        <taxon>Dokdonella</taxon>
    </lineage>
</organism>
<evidence type="ECO:0000256" key="1">
    <source>
        <dbReference type="SAM" id="SignalP"/>
    </source>
</evidence>